<name>A0A1Z1W2Z6_9ACTN</name>
<dbReference type="Proteomes" id="UP000195880">
    <property type="component" value="Chromosome"/>
</dbReference>
<dbReference type="EMBL" id="CP021748">
    <property type="protein sequence ID" value="ARX80783.1"/>
    <property type="molecule type" value="Genomic_DNA"/>
</dbReference>
<evidence type="ECO:0008006" key="3">
    <source>
        <dbReference type="Google" id="ProtNLM"/>
    </source>
</evidence>
<keyword evidence="2" id="KW-1185">Reference proteome</keyword>
<evidence type="ECO:0000313" key="2">
    <source>
        <dbReference type="Proteomes" id="UP000195880"/>
    </source>
</evidence>
<gene>
    <name evidence="1" type="ORF">SMD44_00181</name>
</gene>
<dbReference type="eggNOG" id="COG2856">
    <property type="taxonomic scope" value="Bacteria"/>
</dbReference>
<protein>
    <recommendedName>
        <fullName evidence="3">IrrE N-terminal-like domain-containing protein</fullName>
    </recommendedName>
</protein>
<accession>A0A1Z1W2Z6</accession>
<dbReference type="KEGG" id="salf:SMD44_00181"/>
<organism evidence="1 2">
    <name type="scientific">Streptomyces alboflavus</name>
    <dbReference type="NCBI Taxonomy" id="67267"/>
    <lineage>
        <taxon>Bacteria</taxon>
        <taxon>Bacillati</taxon>
        <taxon>Actinomycetota</taxon>
        <taxon>Actinomycetes</taxon>
        <taxon>Kitasatosporales</taxon>
        <taxon>Streptomycetaceae</taxon>
        <taxon>Streptomyces</taxon>
    </lineage>
</organism>
<dbReference type="STRING" id="67267.GCA_000716675_00901"/>
<reference evidence="1 2" key="1">
    <citation type="submission" date="2017-05" db="EMBL/GenBank/DDBJ databases">
        <title>Streptomyces alboflavus Genome sequencing and assembly.</title>
        <authorList>
            <person name="Wang Y."/>
            <person name="Du B."/>
            <person name="Ding Y."/>
            <person name="Liu H."/>
            <person name="Hou Q."/>
            <person name="Liu K."/>
            <person name="Wang C."/>
            <person name="Yao L."/>
        </authorList>
    </citation>
    <scope>NUCLEOTIDE SEQUENCE [LARGE SCALE GENOMIC DNA]</scope>
    <source>
        <strain evidence="1 2">MDJK44</strain>
    </source>
</reference>
<sequence>MSSRALNRRCRALVRGLALTAPMTIQDLCDRVSHRTGRPIRLAPVALPPGGPYGLWVAAAGTDYVFYEQETSALHQEHIIAHELGHVLCDHQPSGEACHEASRAVLPTLDPGMVRRVLQRSHCGSVEEQEAEVIASLILQEVHRGTREPTWTVPSGAADVIERLDRSLRHTPDEPR</sequence>
<dbReference type="AlphaFoldDB" id="A0A1Z1W2Z6"/>
<evidence type="ECO:0000313" key="1">
    <source>
        <dbReference type="EMBL" id="ARX80783.1"/>
    </source>
</evidence>
<proteinExistence type="predicted"/>